<feature type="domain" description="UDENN FNIP1/2-type" evidence="8">
    <location>
        <begin position="60"/>
        <end position="1097"/>
    </location>
</feature>
<dbReference type="InterPro" id="IPR026156">
    <property type="entry name" value="FNIP_fam"/>
</dbReference>
<dbReference type="STRING" id="307972.A0A2G8KM91"/>
<dbReference type="InterPro" id="IPR028085">
    <property type="entry name" value="FNIP_mid_dom"/>
</dbReference>
<protein>
    <submittedName>
        <fullName evidence="9">Putative folliculin-interacting protein 2</fullName>
    </submittedName>
</protein>
<dbReference type="PRINTS" id="PR02073">
    <property type="entry name" value="FOLLICULNIP1"/>
</dbReference>
<dbReference type="PANTHER" id="PTHR21634:SF9">
    <property type="entry name" value="RE13835P"/>
    <property type="match status" value="1"/>
</dbReference>
<keyword evidence="10" id="KW-1185">Reference proteome</keyword>
<dbReference type="Pfam" id="PF14637">
    <property type="entry name" value="FNIP_M"/>
    <property type="match status" value="1"/>
</dbReference>
<dbReference type="PROSITE" id="PS51836">
    <property type="entry name" value="DENN_FNIP12"/>
    <property type="match status" value="1"/>
</dbReference>
<proteinExistence type="inferred from homology"/>
<evidence type="ECO:0000313" key="9">
    <source>
        <dbReference type="EMBL" id="PIK49132.1"/>
    </source>
</evidence>
<dbReference type="InterPro" id="IPR028086">
    <property type="entry name" value="FNIP_C_dom"/>
</dbReference>
<feature type="region of interest" description="Disordered" evidence="7">
    <location>
        <begin position="832"/>
        <end position="867"/>
    </location>
</feature>
<dbReference type="GO" id="GO:0005765">
    <property type="term" value="C:lysosomal membrane"/>
    <property type="evidence" value="ECO:0007669"/>
    <property type="project" value="UniProtKB-SubCell"/>
</dbReference>
<organism evidence="9 10">
    <name type="scientific">Stichopus japonicus</name>
    <name type="common">Sea cucumber</name>
    <dbReference type="NCBI Taxonomy" id="307972"/>
    <lineage>
        <taxon>Eukaryota</taxon>
        <taxon>Metazoa</taxon>
        <taxon>Echinodermata</taxon>
        <taxon>Eleutherozoa</taxon>
        <taxon>Echinozoa</taxon>
        <taxon>Holothuroidea</taxon>
        <taxon>Aspidochirotacea</taxon>
        <taxon>Aspidochirotida</taxon>
        <taxon>Stichopodidae</taxon>
        <taxon>Apostichopus</taxon>
    </lineage>
</organism>
<dbReference type="Pfam" id="PF14638">
    <property type="entry name" value="FNIP_C"/>
    <property type="match status" value="1"/>
</dbReference>
<comment type="similarity">
    <text evidence="3">Belongs to the FNIP family.</text>
</comment>
<evidence type="ECO:0000256" key="1">
    <source>
        <dbReference type="ARBA" id="ARBA00004496"/>
    </source>
</evidence>
<evidence type="ECO:0000256" key="6">
    <source>
        <dbReference type="ARBA" id="ARBA00023228"/>
    </source>
</evidence>
<feature type="region of interest" description="Disordered" evidence="7">
    <location>
        <begin position="251"/>
        <end position="271"/>
    </location>
</feature>
<feature type="compositionally biased region" description="Low complexity" evidence="7">
    <location>
        <begin position="845"/>
        <end position="855"/>
    </location>
</feature>
<evidence type="ECO:0000259" key="8">
    <source>
        <dbReference type="PROSITE" id="PS51836"/>
    </source>
</evidence>
<feature type="region of interest" description="Disordered" evidence="7">
    <location>
        <begin position="1110"/>
        <end position="1129"/>
    </location>
</feature>
<dbReference type="OrthoDB" id="10051712at2759"/>
<evidence type="ECO:0000256" key="5">
    <source>
        <dbReference type="ARBA" id="ARBA00023136"/>
    </source>
</evidence>
<accession>A0A2G8KM91</accession>
<dbReference type="InterPro" id="IPR037545">
    <property type="entry name" value="DENN_FNIP1/2"/>
</dbReference>
<dbReference type="AlphaFoldDB" id="A0A2G8KM91"/>
<dbReference type="GO" id="GO:0051087">
    <property type="term" value="F:protein-folding chaperone binding"/>
    <property type="evidence" value="ECO:0007669"/>
    <property type="project" value="TreeGrafter"/>
</dbReference>
<dbReference type="EMBL" id="MRZV01000479">
    <property type="protein sequence ID" value="PIK49132.1"/>
    <property type="molecule type" value="Genomic_DNA"/>
</dbReference>
<name>A0A2G8KM91_STIJA</name>
<gene>
    <name evidence="9" type="ORF">BSL78_14001</name>
</gene>
<reference evidence="9 10" key="1">
    <citation type="journal article" date="2017" name="PLoS Biol.">
        <title>The sea cucumber genome provides insights into morphological evolution and visceral regeneration.</title>
        <authorList>
            <person name="Zhang X."/>
            <person name="Sun L."/>
            <person name="Yuan J."/>
            <person name="Sun Y."/>
            <person name="Gao Y."/>
            <person name="Zhang L."/>
            <person name="Li S."/>
            <person name="Dai H."/>
            <person name="Hamel J.F."/>
            <person name="Liu C."/>
            <person name="Yu Y."/>
            <person name="Liu S."/>
            <person name="Lin W."/>
            <person name="Guo K."/>
            <person name="Jin S."/>
            <person name="Xu P."/>
            <person name="Storey K.B."/>
            <person name="Huan P."/>
            <person name="Zhang T."/>
            <person name="Zhou Y."/>
            <person name="Zhang J."/>
            <person name="Lin C."/>
            <person name="Li X."/>
            <person name="Xing L."/>
            <person name="Huo D."/>
            <person name="Sun M."/>
            <person name="Wang L."/>
            <person name="Mercier A."/>
            <person name="Li F."/>
            <person name="Yang H."/>
            <person name="Xiang J."/>
        </authorList>
    </citation>
    <scope>NUCLEOTIDE SEQUENCE [LARGE SCALE GENOMIC DNA]</scope>
    <source>
        <strain evidence="9">Shaxun</strain>
        <tissue evidence="9">Muscle</tissue>
    </source>
</reference>
<keyword evidence="6" id="KW-0458">Lysosome</keyword>
<dbReference type="PANTHER" id="PTHR21634">
    <property type="entry name" value="RE13835P"/>
    <property type="match status" value="1"/>
</dbReference>
<keyword evidence="5" id="KW-0472">Membrane</keyword>
<comment type="subcellular location">
    <subcellularLocation>
        <location evidence="1">Cytoplasm</location>
    </subcellularLocation>
    <subcellularLocation>
        <location evidence="2">Lysosome membrane</location>
    </subcellularLocation>
</comment>
<dbReference type="InterPro" id="IPR028084">
    <property type="entry name" value="FNIP_N_dom"/>
</dbReference>
<dbReference type="Proteomes" id="UP000230750">
    <property type="component" value="Unassembled WGS sequence"/>
</dbReference>
<feature type="compositionally biased region" description="Basic and acidic residues" evidence="7">
    <location>
        <begin position="679"/>
        <end position="690"/>
    </location>
</feature>
<feature type="compositionally biased region" description="Low complexity" evidence="7">
    <location>
        <begin position="255"/>
        <end position="268"/>
    </location>
</feature>
<keyword evidence="4" id="KW-0963">Cytoplasm</keyword>
<evidence type="ECO:0000313" key="10">
    <source>
        <dbReference type="Proteomes" id="UP000230750"/>
    </source>
</evidence>
<evidence type="ECO:0000256" key="4">
    <source>
        <dbReference type="ARBA" id="ARBA00022490"/>
    </source>
</evidence>
<feature type="region of interest" description="Disordered" evidence="7">
    <location>
        <begin position="677"/>
        <end position="743"/>
    </location>
</feature>
<dbReference type="Pfam" id="PF14636">
    <property type="entry name" value="FNIP_N"/>
    <property type="match status" value="1"/>
</dbReference>
<feature type="compositionally biased region" description="Basic and acidic residues" evidence="7">
    <location>
        <begin position="722"/>
        <end position="739"/>
    </location>
</feature>
<evidence type="ECO:0000256" key="7">
    <source>
        <dbReference type="SAM" id="MobiDB-lite"/>
    </source>
</evidence>
<comment type="caution">
    <text evidence="9">The sequence shown here is derived from an EMBL/GenBank/DDBJ whole genome shotgun (WGS) entry which is preliminary data.</text>
</comment>
<dbReference type="GO" id="GO:0042030">
    <property type="term" value="F:ATPase inhibitor activity"/>
    <property type="evidence" value="ECO:0007669"/>
    <property type="project" value="TreeGrafter"/>
</dbReference>
<evidence type="ECO:0000256" key="3">
    <source>
        <dbReference type="ARBA" id="ARBA00007541"/>
    </source>
</evidence>
<evidence type="ECO:0000256" key="2">
    <source>
        <dbReference type="ARBA" id="ARBA00004656"/>
    </source>
</evidence>
<sequence length="1129" mass="125122">MPITKSYPRTVCALLYMLEMPSDSDQMSYLDPKNIPKFINFINHSLTSRSKWVQWPTPEFDPSQIRLIVFTDNDTSRTLRFDSKTVKKIDAGQCCKGSPSTTNSAKNRMRGLLNPTCESPPPSGTTAKGYQYVRGRPSADEELLGEMLFGSVAMSYKGSMTKVHTIKSPPQLMLSRVFQVTKTEETDQDEKDYISLFGGETSIPQTMKNLYQSESESIAHSIPVAIPANSPYHSQDEDSSDFSASGSFVGPIPSPGSLSSGTTTPNNSLHRRWWRNQVTSMEYVARKKSSDLSSSEEPLTRKRKTKIGVSIVISLPENRRQISEQFKTFFFSHFSMFERHFHRLCTQIETILLYQRKALLKPSMEALDRFRATVLAIYSAPRIQQPIWLNMMSYPQQRSSLCQHLIKLLVSELDAHNNKQTNFFVSRLLTAVLTHHLAWVPTVMPSGSTPSRAYLDKHSSSMLDLLAQSHPYNPLWAQLGDLYGAIGYPHKIARTVVVGKRSDVVCRLLYILSYFIRCSEVHETEPHCNEFTVHFDPEGHVFTWSLSVEETNQDFTEFEKSVTVSEQSSAAKTDSGFAEGHDGLSRDNISLFQGEEHMETDSFSCCTKCQMCVKGEDGSACRLLKKAGGFKDAGGMRGDMGGENEDQRTELHRLQECQSLCSSVTILSDDSASTVCDEGCSKGSREERQRTPVPTENHSKEGDETVEESPTQTRGMDSPKGFVDRHRENNVTPRKDRTSKSGVNSSIEDVGIVQCRVINDVQYSPKVEVVVPVGRAATEAGMGTANCQGKCPCGNIAVEEKGSATKTVRGTNFNEIVRTLCRTCLSDSGTFVEKPQEGDTPVRHTSSGTSSSNNNIDKEHCRSRHASGQNDIHTNVALLRGISSVSEASLSSSTITFHSESTVFDQEELPLAIQHSRDADSSRHQEDGGGSYITNIGRSLLGGYTQQYIPDLALHGTFSLDLAQVGSDLVSSAEHSVLDEPTAEAVCIVANTDKWTVDLISSERNAEKPLGQEVGVSHMVQTLLESVQSVAHETSRKLESDFCLMHLEDRLQEIYFNSTVLASYLENNPGATTKELSLNLGFSVSDFQLLLSVTSVHSPHVIMGVLKESYEKQRSSPERTPPSSLKEDG</sequence>